<protein>
    <submittedName>
        <fullName evidence="2">Uncharacterized protein</fullName>
    </submittedName>
</protein>
<dbReference type="EMBL" id="CAUJNA010000513">
    <property type="protein sequence ID" value="CAJ1378063.1"/>
    <property type="molecule type" value="Genomic_DNA"/>
</dbReference>
<feature type="region of interest" description="Disordered" evidence="1">
    <location>
        <begin position="176"/>
        <end position="253"/>
    </location>
</feature>
<evidence type="ECO:0000313" key="3">
    <source>
        <dbReference type="Proteomes" id="UP001178507"/>
    </source>
</evidence>
<dbReference type="Proteomes" id="UP001178507">
    <property type="component" value="Unassembled WGS sequence"/>
</dbReference>
<feature type="compositionally biased region" description="Polar residues" evidence="1">
    <location>
        <begin position="236"/>
        <end position="245"/>
    </location>
</feature>
<reference evidence="2" key="1">
    <citation type="submission" date="2023-08" db="EMBL/GenBank/DDBJ databases">
        <authorList>
            <person name="Chen Y."/>
            <person name="Shah S."/>
            <person name="Dougan E. K."/>
            <person name="Thang M."/>
            <person name="Chan C."/>
        </authorList>
    </citation>
    <scope>NUCLEOTIDE SEQUENCE</scope>
</reference>
<proteinExistence type="predicted"/>
<organism evidence="2 3">
    <name type="scientific">Effrenium voratum</name>
    <dbReference type="NCBI Taxonomy" id="2562239"/>
    <lineage>
        <taxon>Eukaryota</taxon>
        <taxon>Sar</taxon>
        <taxon>Alveolata</taxon>
        <taxon>Dinophyceae</taxon>
        <taxon>Suessiales</taxon>
        <taxon>Symbiodiniaceae</taxon>
        <taxon>Effrenium</taxon>
    </lineage>
</organism>
<dbReference type="AlphaFoldDB" id="A0AA36I1L8"/>
<evidence type="ECO:0000313" key="2">
    <source>
        <dbReference type="EMBL" id="CAJ1378063.1"/>
    </source>
</evidence>
<feature type="region of interest" description="Disordered" evidence="1">
    <location>
        <begin position="16"/>
        <end position="40"/>
    </location>
</feature>
<feature type="compositionally biased region" description="Polar residues" evidence="1">
    <location>
        <begin position="23"/>
        <end position="36"/>
    </location>
</feature>
<name>A0AA36I1L8_9DINO</name>
<dbReference type="InterPro" id="IPR043136">
    <property type="entry name" value="B30.2/SPRY_sf"/>
</dbReference>
<keyword evidence="3" id="KW-1185">Reference proteome</keyword>
<comment type="caution">
    <text evidence="2">The sequence shown here is derived from an EMBL/GenBank/DDBJ whole genome shotgun (WGS) entry which is preliminary data.</text>
</comment>
<evidence type="ECO:0000256" key="1">
    <source>
        <dbReference type="SAM" id="MobiDB-lite"/>
    </source>
</evidence>
<sequence>MTAMGLHDPFAAFLEIRTPSAGKPSSRSTRRGSLSMQERLEGLRGLCSPKDFPQEDRVLEVDRLDAKAMDADLEESPFVSYLRLRPPKPVEEKPEPPLEQNLREDVLKTKKQLLEVALRMEMLASDPETAEETALRLRRLRKAQRYLLQPERAVEALSGSEDEEMTVQTKIVAASPSHAKKAAQSEELSLSQRRWSVGMVRRQPPPDISTPTPSRPSTVYKDELRLPSPMKGSKCKPQTASTRPSAPQLPSVPLCKQKPTYTTWEGDLVVDDVSNVPLTGWFYKTRSWNIHILRKDLQAERRIPDMAGGGVVFGNGTMPLFSGSHLLNTGYFYAFQVDAVDDQHFPLAEVRDMSLGFGVSFLPGGHRLCKKPMYAYEIPGSILIGYGMHVVDGGEWCTQKAWDPKALEVNDVVGLLVNPHGDLVVYVNEVQVLRVASSLTEGNRKEPHPRRKALGPRRTLFPVVDLHGRVTKVTMLPTKSPPNVGLQARNNTHEKNLNPLGFKGKKMLPVPGRTLPGLGKALGEVDDSMPGFKEF</sequence>
<gene>
    <name evidence="2" type="ORF">EVOR1521_LOCUS6709</name>
</gene>
<accession>A0AA36I1L8</accession>
<dbReference type="Gene3D" id="2.60.120.920">
    <property type="match status" value="1"/>
</dbReference>